<dbReference type="Proteomes" id="UP000636505">
    <property type="component" value="Unassembled WGS sequence"/>
</dbReference>
<evidence type="ECO:0000313" key="2">
    <source>
        <dbReference type="Proteomes" id="UP000636505"/>
    </source>
</evidence>
<dbReference type="PANTHER" id="PTHR34133">
    <property type="entry name" value="OS07G0633000 PROTEIN"/>
    <property type="match status" value="1"/>
</dbReference>
<accession>A0A8J7AXG3</accession>
<sequence length="182" mass="20326">MVCFQASQSVSIAVPPQSVPIQQYLKQSDRLMLALIDPEQLETLEPGLFRFRMQPIKFVTLMLRPVSDIEIWSEQNTVYVHSTACRLEGQPAISDKFSLNLQGHLSSQDGRRGTQLCGQANLKVDVDLPTALRFMPKSVLKATGNGILNGILATMKQRLMRRLVADYRDWAAKQPALSAKVS</sequence>
<dbReference type="PANTHER" id="PTHR34133:SF8">
    <property type="entry name" value="OS07G0633000 PROTEIN"/>
    <property type="match status" value="1"/>
</dbReference>
<dbReference type="AlphaFoldDB" id="A0A8J7AXG3"/>
<protein>
    <submittedName>
        <fullName evidence="1">DUF1997 domain-containing protein</fullName>
    </submittedName>
</protein>
<gene>
    <name evidence="1" type="ORF">IQ241_11090</name>
</gene>
<name>A0A8J7AXG3_9CYAN</name>
<keyword evidence="2" id="KW-1185">Reference proteome</keyword>
<dbReference type="EMBL" id="JADEXG010000022">
    <property type="protein sequence ID" value="MBE9077832.1"/>
    <property type="molecule type" value="Genomic_DNA"/>
</dbReference>
<comment type="caution">
    <text evidence="1">The sequence shown here is derived from an EMBL/GenBank/DDBJ whole genome shotgun (WGS) entry which is preliminary data.</text>
</comment>
<dbReference type="Pfam" id="PF09366">
    <property type="entry name" value="DUF1997"/>
    <property type="match status" value="1"/>
</dbReference>
<evidence type="ECO:0000313" key="1">
    <source>
        <dbReference type="EMBL" id="MBE9077832.1"/>
    </source>
</evidence>
<dbReference type="InterPro" id="IPR018971">
    <property type="entry name" value="DUF1997"/>
</dbReference>
<reference evidence="1" key="1">
    <citation type="submission" date="2020-10" db="EMBL/GenBank/DDBJ databases">
        <authorList>
            <person name="Castelo-Branco R."/>
            <person name="Eusebio N."/>
            <person name="Adriana R."/>
            <person name="Vieira A."/>
            <person name="Brugerolle De Fraissinette N."/>
            <person name="Rezende De Castro R."/>
            <person name="Schneider M.P."/>
            <person name="Vasconcelos V."/>
            <person name="Leao P.N."/>
        </authorList>
    </citation>
    <scope>NUCLEOTIDE SEQUENCE</scope>
    <source>
        <strain evidence="1">LEGE 07310</strain>
    </source>
</reference>
<proteinExistence type="predicted"/>
<organism evidence="1 2">
    <name type="scientific">Vasconcelosia minhoensis LEGE 07310</name>
    <dbReference type="NCBI Taxonomy" id="915328"/>
    <lineage>
        <taxon>Bacteria</taxon>
        <taxon>Bacillati</taxon>
        <taxon>Cyanobacteriota</taxon>
        <taxon>Cyanophyceae</taxon>
        <taxon>Nodosilineales</taxon>
        <taxon>Cymatolegaceae</taxon>
        <taxon>Vasconcelosia</taxon>
        <taxon>Vasconcelosia minhoensis</taxon>
    </lineage>
</organism>